<protein>
    <submittedName>
        <fullName evidence="3">Natalisin</fullName>
    </submittedName>
</protein>
<feature type="signal peptide" evidence="2">
    <location>
        <begin position="1"/>
        <end position="19"/>
    </location>
</feature>
<feature type="region of interest" description="Disordered" evidence="1">
    <location>
        <begin position="190"/>
        <end position="237"/>
    </location>
</feature>
<reference evidence="3" key="1">
    <citation type="journal article" date="2015" name="Insect Biochem. Mol. Biol.">
        <title>Molecular characterization and expression profiles of neuropeptide precursors in the migratory locust.</title>
        <authorList>
            <person name="Hou L."/>
            <person name="Jiang F."/>
            <person name="Yang P."/>
            <person name="Wang X."/>
            <person name="Kang L."/>
        </authorList>
    </citation>
    <scope>NUCLEOTIDE SEQUENCE</scope>
</reference>
<proteinExistence type="evidence at transcript level"/>
<keyword evidence="2" id="KW-0732">Signal</keyword>
<organism evidence="3">
    <name type="scientific">Locusta migratoria</name>
    <name type="common">Migratory locust</name>
    <dbReference type="NCBI Taxonomy" id="7004"/>
    <lineage>
        <taxon>Eukaryota</taxon>
        <taxon>Metazoa</taxon>
        <taxon>Ecdysozoa</taxon>
        <taxon>Arthropoda</taxon>
        <taxon>Hexapoda</taxon>
        <taxon>Insecta</taxon>
        <taxon>Pterygota</taxon>
        <taxon>Neoptera</taxon>
        <taxon>Polyneoptera</taxon>
        <taxon>Orthoptera</taxon>
        <taxon>Caelifera</taxon>
        <taxon>Acrididea</taxon>
        <taxon>Acridomorpha</taxon>
        <taxon>Acridoidea</taxon>
        <taxon>Acrididae</taxon>
        <taxon>Oedipodinae</taxon>
        <taxon>Locusta</taxon>
    </lineage>
</organism>
<feature type="region of interest" description="Disordered" evidence="1">
    <location>
        <begin position="135"/>
        <end position="158"/>
    </location>
</feature>
<dbReference type="AlphaFoldDB" id="A0A0H3YEJ1"/>
<evidence type="ECO:0000256" key="1">
    <source>
        <dbReference type="SAM" id="MobiDB-lite"/>
    </source>
</evidence>
<feature type="chain" id="PRO_5005204040" evidence="2">
    <location>
        <begin position="20"/>
        <end position="237"/>
    </location>
</feature>
<name>A0A0H3YEJ1_LOCMI</name>
<evidence type="ECO:0000256" key="2">
    <source>
        <dbReference type="SAM" id="SignalP"/>
    </source>
</evidence>
<sequence length="237" mass="25816">MPHAAAWTWLAAIATLALAYQEGENATLLEEGAGGRVKRAGAPELGLADDGRSRRQEPLYVEEPAWVLLDRRETGEPLQQVSAAAAAAMPAELVDPFWVARGRRREISSSSASAEEPFWAARGRREMELFWPARGKRHQQEEVSGTAEDAEEEAGLSGQWSAVRERRAGLRDYLASLSASRRASAGGQYFVPARGKRDGESKRAAGSARRRMTLGSGSAEEPFWAARGRRGEAARRG</sequence>
<accession>A0A0H3YEJ1</accession>
<feature type="non-terminal residue" evidence="3">
    <location>
        <position position="237"/>
    </location>
</feature>
<dbReference type="EMBL" id="KP895550">
    <property type="protein sequence ID" value="AKN21249.1"/>
    <property type="molecule type" value="mRNA"/>
</dbReference>
<evidence type="ECO:0000313" key="3">
    <source>
        <dbReference type="EMBL" id="AKN21249.1"/>
    </source>
</evidence>